<comment type="caution">
    <text evidence="5">The sequence shown here is derived from an EMBL/GenBank/DDBJ whole genome shotgun (WGS) entry which is preliminary data.</text>
</comment>
<reference evidence="5 6" key="1">
    <citation type="submission" date="2015-11" db="EMBL/GenBank/DDBJ databases">
        <title>Genomic analysis of 38 Legionella species identifies large and diverse effector repertoires.</title>
        <authorList>
            <person name="Burstein D."/>
            <person name="Amaro F."/>
            <person name="Zusman T."/>
            <person name="Lifshitz Z."/>
            <person name="Cohen O."/>
            <person name="Gilbert J.A."/>
            <person name="Pupko T."/>
            <person name="Shuman H.A."/>
            <person name="Segal G."/>
        </authorList>
    </citation>
    <scope>NUCLEOTIDE SEQUENCE [LARGE SCALE GENOMIC DNA]</scope>
    <source>
        <strain evidence="5 6">WIGA</strain>
    </source>
</reference>
<dbReference type="Gene3D" id="3.20.20.80">
    <property type="entry name" value="Glycosidases"/>
    <property type="match status" value="1"/>
</dbReference>
<dbReference type="GO" id="GO:0042124">
    <property type="term" value="F:1,3-beta-glucanosyltransferase activity"/>
    <property type="evidence" value="ECO:0007669"/>
    <property type="project" value="TreeGrafter"/>
</dbReference>
<sequence>MKLSNSFFLATILLCSPTFAQVKMCGNQIGLTSCDQGSERFMAKGVCYQPEENVDPLSDDKIDTITQTLIPALKTIGVNIIRVYQVCPGGNCASHDQVMKALQDNNIQVFVELADYKNGTQCTVDRSTGNYPQTLYDCFTKKIDAFSKYRNVFGFSVGNEVWMMPHKIDDNYLMPSATMKALIRDMKAYIKKKNYNKPVGVALRDVPDVTIPLAYYYACHLQNEKEDTSADFIGYNVYRWGQGTEPGNYPRLLNPYAKYRPVLSISDGGDGDGDKMMNGFKDINVPVILTEFGRPDTPRLFAQVDWMFQEGANLINGGMVFRLVQKKGEDQFGLYEDNSLQTPTPNGGLNNLITEYNEKTPLMLGEGVNLQKITCDPSKFPGMDSFQLDPEQLPKAGGDSQGTHELSFDVGNLKLPLTNISINYEDSSGWHSAVTIPNPGKQNYKGKIPDPKTLKSIGFNFNDTLGACLVKPANLLCKDASCNQLKTVSAAWSANGQGPCTLK</sequence>
<evidence type="ECO:0000256" key="2">
    <source>
        <dbReference type="ARBA" id="ARBA00023157"/>
    </source>
</evidence>
<dbReference type="Pfam" id="PF03198">
    <property type="entry name" value="Glyco_hydro_72"/>
    <property type="match status" value="1"/>
</dbReference>
<keyword evidence="3" id="KW-0325">Glycoprotein</keyword>
<protein>
    <submittedName>
        <fullName evidence="5">Glycolipid anchored surface protein (GAS1)</fullName>
    </submittedName>
</protein>
<name>A0A0W0RQ95_LEGBO</name>
<keyword evidence="6" id="KW-1185">Reference proteome</keyword>
<dbReference type="PROSITE" id="PS51257">
    <property type="entry name" value="PROKAR_LIPOPROTEIN"/>
    <property type="match status" value="1"/>
</dbReference>
<accession>A0A0W0RQ95</accession>
<keyword evidence="1 4" id="KW-0732">Signal</keyword>
<evidence type="ECO:0000256" key="4">
    <source>
        <dbReference type="SAM" id="SignalP"/>
    </source>
</evidence>
<dbReference type="PANTHER" id="PTHR31468:SF2">
    <property type="entry name" value="1,3-BETA-GLUCANOSYLTRANSFERASE GAS1"/>
    <property type="match status" value="1"/>
</dbReference>
<evidence type="ECO:0000313" key="6">
    <source>
        <dbReference type="Proteomes" id="UP000054695"/>
    </source>
</evidence>
<evidence type="ECO:0000256" key="1">
    <source>
        <dbReference type="ARBA" id="ARBA00022729"/>
    </source>
</evidence>
<organism evidence="5 6">
    <name type="scientific">Legionella bozemanae</name>
    <name type="common">Fluoribacter bozemanae</name>
    <dbReference type="NCBI Taxonomy" id="447"/>
    <lineage>
        <taxon>Bacteria</taxon>
        <taxon>Pseudomonadati</taxon>
        <taxon>Pseudomonadota</taxon>
        <taxon>Gammaproteobacteria</taxon>
        <taxon>Legionellales</taxon>
        <taxon>Legionellaceae</taxon>
        <taxon>Legionella</taxon>
    </lineage>
</organism>
<evidence type="ECO:0000313" key="5">
    <source>
        <dbReference type="EMBL" id="KTC73225.1"/>
    </source>
</evidence>
<dbReference type="AlphaFoldDB" id="A0A0W0RQ95"/>
<dbReference type="SUPFAM" id="SSF51445">
    <property type="entry name" value="(Trans)glycosidases"/>
    <property type="match status" value="1"/>
</dbReference>
<feature type="signal peptide" evidence="4">
    <location>
        <begin position="1"/>
        <end position="20"/>
    </location>
</feature>
<dbReference type="GO" id="GO:0034411">
    <property type="term" value="P:cell wall (1-&gt;3)-beta-D-glucan biosynthetic process"/>
    <property type="evidence" value="ECO:0007669"/>
    <property type="project" value="TreeGrafter"/>
</dbReference>
<feature type="chain" id="PRO_5006911140" evidence="4">
    <location>
        <begin position="21"/>
        <end position="503"/>
    </location>
</feature>
<dbReference type="PANTHER" id="PTHR31468">
    <property type="entry name" value="1,3-BETA-GLUCANOSYLTRANSFERASE GAS1"/>
    <property type="match status" value="1"/>
</dbReference>
<keyword evidence="2" id="KW-1015">Disulfide bond</keyword>
<gene>
    <name evidence="5" type="ORF">Lboz_1871</name>
</gene>
<evidence type="ECO:0000256" key="3">
    <source>
        <dbReference type="ARBA" id="ARBA00023180"/>
    </source>
</evidence>
<dbReference type="Proteomes" id="UP000054695">
    <property type="component" value="Unassembled WGS sequence"/>
</dbReference>
<dbReference type="RefSeq" id="WP_058459511.1">
    <property type="nucleotide sequence ID" value="NZ_CAAAIY010000015.1"/>
</dbReference>
<dbReference type="EMBL" id="LNXU01000019">
    <property type="protein sequence ID" value="KTC73225.1"/>
    <property type="molecule type" value="Genomic_DNA"/>
</dbReference>
<dbReference type="InterPro" id="IPR004886">
    <property type="entry name" value="Glucanosyltransferase"/>
</dbReference>
<dbReference type="OrthoDB" id="5631289at2"/>
<proteinExistence type="predicted"/>
<dbReference type="STRING" id="447.Lboz_1871"/>
<dbReference type="InterPro" id="IPR017853">
    <property type="entry name" value="GH"/>
</dbReference>
<dbReference type="GO" id="GO:0005886">
    <property type="term" value="C:plasma membrane"/>
    <property type="evidence" value="ECO:0007669"/>
    <property type="project" value="TreeGrafter"/>
</dbReference>
<dbReference type="PATRIC" id="fig|447.4.peg.1991"/>